<gene>
    <name evidence="1" type="ORF">ACFQDL_27725</name>
</gene>
<evidence type="ECO:0000313" key="2">
    <source>
        <dbReference type="Proteomes" id="UP001596422"/>
    </source>
</evidence>
<dbReference type="RefSeq" id="WP_379911854.1">
    <property type="nucleotide sequence ID" value="NZ_JBHSWE010000001.1"/>
</dbReference>
<dbReference type="EMBL" id="JBHSWE010000001">
    <property type="protein sequence ID" value="MFC6673457.1"/>
    <property type="molecule type" value="Genomic_DNA"/>
</dbReference>
<protein>
    <submittedName>
        <fullName evidence="1">Excinuclease ABC subunit C</fullName>
    </submittedName>
</protein>
<evidence type="ECO:0000313" key="1">
    <source>
        <dbReference type="EMBL" id="MFC6673457.1"/>
    </source>
</evidence>
<name>A0ABW2A7S7_9GAMM</name>
<organism evidence="1 2">
    <name type="scientific">Marinobacterium aestuariivivens</name>
    <dbReference type="NCBI Taxonomy" id="1698799"/>
    <lineage>
        <taxon>Bacteria</taxon>
        <taxon>Pseudomonadati</taxon>
        <taxon>Pseudomonadota</taxon>
        <taxon>Gammaproteobacteria</taxon>
        <taxon>Oceanospirillales</taxon>
        <taxon>Oceanospirillaceae</taxon>
        <taxon>Marinobacterium</taxon>
    </lineage>
</organism>
<dbReference type="Proteomes" id="UP001596422">
    <property type="component" value="Unassembled WGS sequence"/>
</dbReference>
<keyword evidence="2" id="KW-1185">Reference proteome</keyword>
<sequence>MTFVQKSSTNTTPISARDRRLMVSDTDINYILVNGAQLSLSKLKRAKSFDARLYYFAEIGVFLEVSLSRGAGITDDTREALQDIHKEAVHLHMAANKADHLIQTDRAASAG</sequence>
<accession>A0ABW2A7S7</accession>
<proteinExistence type="predicted"/>
<reference evidence="2" key="1">
    <citation type="journal article" date="2019" name="Int. J. Syst. Evol. Microbiol.">
        <title>The Global Catalogue of Microorganisms (GCM) 10K type strain sequencing project: providing services to taxonomists for standard genome sequencing and annotation.</title>
        <authorList>
            <consortium name="The Broad Institute Genomics Platform"/>
            <consortium name="The Broad Institute Genome Sequencing Center for Infectious Disease"/>
            <person name="Wu L."/>
            <person name="Ma J."/>
        </authorList>
    </citation>
    <scope>NUCLEOTIDE SEQUENCE [LARGE SCALE GENOMIC DNA]</scope>
    <source>
        <strain evidence="2">NBRC 111756</strain>
    </source>
</reference>
<comment type="caution">
    <text evidence="1">The sequence shown here is derived from an EMBL/GenBank/DDBJ whole genome shotgun (WGS) entry which is preliminary data.</text>
</comment>